<dbReference type="Proteomes" id="UP001596074">
    <property type="component" value="Unassembled WGS sequence"/>
</dbReference>
<protein>
    <recommendedName>
        <fullName evidence="5">DUF4352 domain-containing protein</fullName>
    </recommendedName>
</protein>
<dbReference type="InterPro" id="IPR029050">
    <property type="entry name" value="Immunoprotect_excell_Ig-like"/>
</dbReference>
<sequence>MRTIVTNLALAAALPLVLALALPLLAAGCTEDADPTAAQSAPPAIGRNATGPVGLGAAEAGFRPSTLYHGGDFSCARVTVVNRTPGTLEVNPMYFALAGADGAVRDAGRALGQDAAELESVTLGPGNMVIGKVCAKGDFTPKTVTFTSGGTVQARAEVG</sequence>
<comment type="caution">
    <text evidence="3">The sequence shown here is derived from an EMBL/GenBank/DDBJ whole genome shotgun (WGS) entry which is preliminary data.</text>
</comment>
<feature type="signal peptide" evidence="2">
    <location>
        <begin position="1"/>
        <end position="26"/>
    </location>
</feature>
<organism evidence="3 4">
    <name type="scientific">Actinomadura rugatobispora</name>
    <dbReference type="NCBI Taxonomy" id="1994"/>
    <lineage>
        <taxon>Bacteria</taxon>
        <taxon>Bacillati</taxon>
        <taxon>Actinomycetota</taxon>
        <taxon>Actinomycetes</taxon>
        <taxon>Streptosporangiales</taxon>
        <taxon>Thermomonosporaceae</taxon>
        <taxon>Actinomadura</taxon>
    </lineage>
</organism>
<evidence type="ECO:0000313" key="3">
    <source>
        <dbReference type="EMBL" id="MFC5748580.1"/>
    </source>
</evidence>
<reference evidence="4" key="1">
    <citation type="journal article" date="2019" name="Int. J. Syst. Evol. Microbiol.">
        <title>The Global Catalogue of Microorganisms (GCM) 10K type strain sequencing project: providing services to taxonomists for standard genome sequencing and annotation.</title>
        <authorList>
            <consortium name="The Broad Institute Genomics Platform"/>
            <consortium name="The Broad Institute Genome Sequencing Center for Infectious Disease"/>
            <person name="Wu L."/>
            <person name="Ma J."/>
        </authorList>
    </citation>
    <scope>NUCLEOTIDE SEQUENCE [LARGE SCALE GENOMIC DNA]</scope>
    <source>
        <strain evidence="4">KCTC 42087</strain>
    </source>
</reference>
<evidence type="ECO:0008006" key="5">
    <source>
        <dbReference type="Google" id="ProtNLM"/>
    </source>
</evidence>
<keyword evidence="4" id="KW-1185">Reference proteome</keyword>
<feature type="chain" id="PRO_5047461419" description="DUF4352 domain-containing protein" evidence="2">
    <location>
        <begin position="27"/>
        <end position="159"/>
    </location>
</feature>
<proteinExistence type="predicted"/>
<dbReference type="PROSITE" id="PS51257">
    <property type="entry name" value="PROKAR_LIPOPROTEIN"/>
    <property type="match status" value="1"/>
</dbReference>
<dbReference type="Gene3D" id="2.60.40.1240">
    <property type="match status" value="1"/>
</dbReference>
<accession>A0ABW1A649</accession>
<name>A0ABW1A649_9ACTN</name>
<dbReference type="RefSeq" id="WP_378284254.1">
    <property type="nucleotide sequence ID" value="NZ_JBHSON010000033.1"/>
</dbReference>
<evidence type="ECO:0000313" key="4">
    <source>
        <dbReference type="Proteomes" id="UP001596074"/>
    </source>
</evidence>
<dbReference type="EMBL" id="JBHSON010000033">
    <property type="protein sequence ID" value="MFC5748580.1"/>
    <property type="molecule type" value="Genomic_DNA"/>
</dbReference>
<evidence type="ECO:0000256" key="2">
    <source>
        <dbReference type="SAM" id="SignalP"/>
    </source>
</evidence>
<gene>
    <name evidence="3" type="ORF">ACFPZN_23445</name>
</gene>
<evidence type="ECO:0000256" key="1">
    <source>
        <dbReference type="ARBA" id="ARBA00022729"/>
    </source>
</evidence>
<keyword evidence="1 2" id="KW-0732">Signal</keyword>